<feature type="non-terminal residue" evidence="4">
    <location>
        <position position="60"/>
    </location>
</feature>
<dbReference type="InterPro" id="IPR036770">
    <property type="entry name" value="Ankyrin_rpt-contain_sf"/>
</dbReference>
<gene>
    <name evidence="4" type="ORF">QBC32DRAFT_223034</name>
</gene>
<protein>
    <recommendedName>
        <fullName evidence="6">Ankyrin repeat domain-containing protein</fullName>
    </recommendedName>
</protein>
<dbReference type="Pfam" id="PF12796">
    <property type="entry name" value="Ank_2"/>
    <property type="match status" value="1"/>
</dbReference>
<dbReference type="Proteomes" id="UP001303222">
    <property type="component" value="Unassembled WGS sequence"/>
</dbReference>
<keyword evidence="1" id="KW-0677">Repeat</keyword>
<dbReference type="Gene3D" id="1.25.40.20">
    <property type="entry name" value="Ankyrin repeat-containing domain"/>
    <property type="match status" value="1"/>
</dbReference>
<dbReference type="SUPFAM" id="SSF48403">
    <property type="entry name" value="Ankyrin repeat"/>
    <property type="match status" value="1"/>
</dbReference>
<evidence type="ECO:0000256" key="3">
    <source>
        <dbReference type="PROSITE-ProRule" id="PRU00023"/>
    </source>
</evidence>
<sequence length="60" mass="6393">MYERAAENGHEAVIKLLLDTGKVDADPKDRDGRTALCMAAANGHEAVVKLLLDTGKVDAD</sequence>
<reference evidence="4" key="2">
    <citation type="submission" date="2023-06" db="EMBL/GenBank/DDBJ databases">
        <authorList>
            <consortium name="Lawrence Berkeley National Laboratory"/>
            <person name="Mondo S.J."/>
            <person name="Hensen N."/>
            <person name="Bonometti L."/>
            <person name="Westerberg I."/>
            <person name="Brannstrom I.O."/>
            <person name="Guillou S."/>
            <person name="Cros-Aarteil S."/>
            <person name="Calhoun S."/>
            <person name="Haridas S."/>
            <person name="Kuo A."/>
            <person name="Pangilinan J."/>
            <person name="Riley R."/>
            <person name="Labutti K."/>
            <person name="Andreopoulos B."/>
            <person name="Lipzen A."/>
            <person name="Chen C."/>
            <person name="Yanf M."/>
            <person name="Daum C."/>
            <person name="Ng V."/>
            <person name="Clum A."/>
            <person name="Steindorff A."/>
            <person name="Ohm R."/>
            <person name="Martin F."/>
            <person name="Silar P."/>
            <person name="Natvig D."/>
            <person name="Lalanne C."/>
            <person name="Gautier V."/>
            <person name="Ament-Velasquez S.L."/>
            <person name="Kruys A."/>
            <person name="Hutchinson M.I."/>
            <person name="Powell A.J."/>
            <person name="Barry K."/>
            <person name="Miller A.N."/>
            <person name="Grigoriev I.V."/>
            <person name="Debuchy R."/>
            <person name="Gladieux P."/>
            <person name="Thoren M.H."/>
            <person name="Johannesson H."/>
        </authorList>
    </citation>
    <scope>NUCLEOTIDE SEQUENCE</scope>
    <source>
        <strain evidence="4">CBS 626.80</strain>
    </source>
</reference>
<evidence type="ECO:0000313" key="4">
    <source>
        <dbReference type="EMBL" id="KAK3947967.1"/>
    </source>
</evidence>
<keyword evidence="2 3" id="KW-0040">ANK repeat</keyword>
<dbReference type="PANTHER" id="PTHR24198:SF165">
    <property type="entry name" value="ANKYRIN REPEAT-CONTAINING PROTEIN-RELATED"/>
    <property type="match status" value="1"/>
</dbReference>
<dbReference type="SMART" id="SM00248">
    <property type="entry name" value="ANK"/>
    <property type="match status" value="1"/>
</dbReference>
<name>A0AAN6NQF5_9PEZI</name>
<evidence type="ECO:0000256" key="1">
    <source>
        <dbReference type="ARBA" id="ARBA00022737"/>
    </source>
</evidence>
<evidence type="ECO:0000256" key="2">
    <source>
        <dbReference type="ARBA" id="ARBA00023043"/>
    </source>
</evidence>
<dbReference type="EMBL" id="MU859295">
    <property type="protein sequence ID" value="KAK3947967.1"/>
    <property type="molecule type" value="Genomic_DNA"/>
</dbReference>
<dbReference type="PANTHER" id="PTHR24198">
    <property type="entry name" value="ANKYRIN REPEAT AND PROTEIN KINASE DOMAIN-CONTAINING PROTEIN"/>
    <property type="match status" value="1"/>
</dbReference>
<feature type="repeat" description="ANK" evidence="3">
    <location>
        <begin position="31"/>
        <end position="55"/>
    </location>
</feature>
<evidence type="ECO:0008006" key="6">
    <source>
        <dbReference type="Google" id="ProtNLM"/>
    </source>
</evidence>
<dbReference type="InterPro" id="IPR002110">
    <property type="entry name" value="Ankyrin_rpt"/>
</dbReference>
<organism evidence="4 5">
    <name type="scientific">Pseudoneurospora amorphoporcata</name>
    <dbReference type="NCBI Taxonomy" id="241081"/>
    <lineage>
        <taxon>Eukaryota</taxon>
        <taxon>Fungi</taxon>
        <taxon>Dikarya</taxon>
        <taxon>Ascomycota</taxon>
        <taxon>Pezizomycotina</taxon>
        <taxon>Sordariomycetes</taxon>
        <taxon>Sordariomycetidae</taxon>
        <taxon>Sordariales</taxon>
        <taxon>Sordariaceae</taxon>
        <taxon>Pseudoneurospora</taxon>
    </lineage>
</organism>
<dbReference type="PROSITE" id="PS50088">
    <property type="entry name" value="ANK_REPEAT"/>
    <property type="match status" value="1"/>
</dbReference>
<dbReference type="PROSITE" id="PS50297">
    <property type="entry name" value="ANK_REP_REGION"/>
    <property type="match status" value="1"/>
</dbReference>
<evidence type="ECO:0000313" key="5">
    <source>
        <dbReference type="Proteomes" id="UP001303222"/>
    </source>
</evidence>
<proteinExistence type="predicted"/>
<dbReference type="AlphaFoldDB" id="A0AAN6NQF5"/>
<keyword evidence="5" id="KW-1185">Reference proteome</keyword>
<reference evidence="4" key="1">
    <citation type="journal article" date="2023" name="Mol. Phylogenet. Evol.">
        <title>Genome-scale phylogeny and comparative genomics of the fungal order Sordariales.</title>
        <authorList>
            <person name="Hensen N."/>
            <person name="Bonometti L."/>
            <person name="Westerberg I."/>
            <person name="Brannstrom I.O."/>
            <person name="Guillou S."/>
            <person name="Cros-Aarteil S."/>
            <person name="Calhoun S."/>
            <person name="Haridas S."/>
            <person name="Kuo A."/>
            <person name="Mondo S."/>
            <person name="Pangilinan J."/>
            <person name="Riley R."/>
            <person name="LaButti K."/>
            <person name="Andreopoulos B."/>
            <person name="Lipzen A."/>
            <person name="Chen C."/>
            <person name="Yan M."/>
            <person name="Daum C."/>
            <person name="Ng V."/>
            <person name="Clum A."/>
            <person name="Steindorff A."/>
            <person name="Ohm R.A."/>
            <person name="Martin F."/>
            <person name="Silar P."/>
            <person name="Natvig D.O."/>
            <person name="Lalanne C."/>
            <person name="Gautier V."/>
            <person name="Ament-Velasquez S.L."/>
            <person name="Kruys A."/>
            <person name="Hutchinson M.I."/>
            <person name="Powell A.J."/>
            <person name="Barry K."/>
            <person name="Miller A.N."/>
            <person name="Grigoriev I.V."/>
            <person name="Debuchy R."/>
            <person name="Gladieux P."/>
            <person name="Hiltunen Thoren M."/>
            <person name="Johannesson H."/>
        </authorList>
    </citation>
    <scope>NUCLEOTIDE SEQUENCE</scope>
    <source>
        <strain evidence="4">CBS 626.80</strain>
    </source>
</reference>
<comment type="caution">
    <text evidence="4">The sequence shown here is derived from an EMBL/GenBank/DDBJ whole genome shotgun (WGS) entry which is preliminary data.</text>
</comment>
<accession>A0AAN6NQF5</accession>